<proteinExistence type="predicted"/>
<gene>
    <name evidence="1" type="ORF">MM415B01220_0007</name>
</gene>
<protein>
    <submittedName>
        <fullName evidence="1">Uncharacterized protein</fullName>
    </submittedName>
</protein>
<accession>A0A6M3IQM5</accession>
<evidence type="ECO:0000313" key="1">
    <source>
        <dbReference type="EMBL" id="QJA59929.1"/>
    </source>
</evidence>
<dbReference type="EMBL" id="MT141389">
    <property type="protein sequence ID" value="QJA59929.1"/>
    <property type="molecule type" value="Genomic_DNA"/>
</dbReference>
<name>A0A6M3IQM5_9ZZZZ</name>
<dbReference type="AlphaFoldDB" id="A0A6M3IQM5"/>
<sequence>MGTYTEMLGGREARIVHASGPGPHYVDYVVRFIGDVDDAPIAVGAAYANKDVADPVSEAIWTSEPKRTTTNKSIMTVRYRGYFLEA</sequence>
<organism evidence="1">
    <name type="scientific">viral metagenome</name>
    <dbReference type="NCBI Taxonomy" id="1070528"/>
    <lineage>
        <taxon>unclassified sequences</taxon>
        <taxon>metagenomes</taxon>
        <taxon>organismal metagenomes</taxon>
    </lineage>
</organism>
<reference evidence="1" key="1">
    <citation type="submission" date="2020-03" db="EMBL/GenBank/DDBJ databases">
        <title>The deep terrestrial virosphere.</title>
        <authorList>
            <person name="Holmfeldt K."/>
            <person name="Nilsson E."/>
            <person name="Simone D."/>
            <person name="Lopez-Fernandez M."/>
            <person name="Wu X."/>
            <person name="de Brujin I."/>
            <person name="Lundin D."/>
            <person name="Andersson A."/>
            <person name="Bertilsson S."/>
            <person name="Dopson M."/>
        </authorList>
    </citation>
    <scope>NUCLEOTIDE SEQUENCE</scope>
    <source>
        <strain evidence="1">MM415B01220</strain>
    </source>
</reference>